<protein>
    <submittedName>
        <fullName evidence="5">Uncharacterized protein LOC106750277</fullName>
    </submittedName>
</protein>
<gene>
    <name evidence="5" type="primary">LOC106750277</name>
</gene>
<dbReference type="KEGG" id="dqu:106750277"/>
<keyword evidence="3" id="KW-0472">Membrane</keyword>
<dbReference type="GO" id="GO:0008010">
    <property type="term" value="F:structural constituent of chitin-based larval cuticle"/>
    <property type="evidence" value="ECO:0007669"/>
    <property type="project" value="TreeGrafter"/>
</dbReference>
<proteinExistence type="predicted"/>
<feature type="transmembrane region" description="Helical" evidence="3">
    <location>
        <begin position="86"/>
        <end position="110"/>
    </location>
</feature>
<dbReference type="PROSITE" id="PS51155">
    <property type="entry name" value="CHIT_BIND_RR_2"/>
    <property type="match status" value="1"/>
</dbReference>
<evidence type="ECO:0000313" key="4">
    <source>
        <dbReference type="Proteomes" id="UP000515204"/>
    </source>
</evidence>
<feature type="compositionally biased region" description="Low complexity" evidence="2">
    <location>
        <begin position="365"/>
        <end position="382"/>
    </location>
</feature>
<dbReference type="Pfam" id="PF00379">
    <property type="entry name" value="Chitin_bind_4"/>
    <property type="match status" value="1"/>
</dbReference>
<evidence type="ECO:0000256" key="2">
    <source>
        <dbReference type="SAM" id="MobiDB-lite"/>
    </source>
</evidence>
<dbReference type="RefSeq" id="XP_014485980.1">
    <property type="nucleotide sequence ID" value="XM_014630494.1"/>
</dbReference>
<dbReference type="InterPro" id="IPR000618">
    <property type="entry name" value="Insect_cuticle"/>
</dbReference>
<feature type="region of interest" description="Disordered" evidence="2">
    <location>
        <begin position="357"/>
        <end position="382"/>
    </location>
</feature>
<sequence>MTTAAAAWWARKHAGIQDRSGIDVSRLSERIRLVLRRFLGFLVRRHPARLAAAYISQNQIGCKVHSPDSPSAGKEVGRNTSSTMQALIPVFAILSVAAAAPLTLLPYAYLADPLPVYQQSQDTRNGVHAYSYAGGPSAKEEVRGLDGVTRGSYSYVDAHGILQSVFYVADESGFRVAATNLPTDGDLPTETGEVLLAKNAHLEEHARAAQEAAKEERSSRRKRSAEAPSPADRDNLPTEEKPRSQEEDQAGQPAKPATSQELPAKSARKAETIVAPVYGLLEPALIPRLSAVAATSQQSQSRVDVHSDDIRLKAVQPTVGLLTEPVYETVILPGQAPLASSHQSWFQVHSALLRAEAPAEKAAEGPETTARPMTAASSQVSSSPPAVKYQLETLPLVATLSGYNENRIQLHKNLGLEGADRKDAVKIDAAPLTIVGTTVAAIPVVAREALPLVTAVSSQSRTQIHRNAKLELALPLVSEPTHLYLATPYVRAFANWPILAAPIAQSSHQRDQIHLNEKIEVTK</sequence>
<feature type="compositionally biased region" description="Basic and acidic residues" evidence="2">
    <location>
        <begin position="205"/>
        <end position="218"/>
    </location>
</feature>
<dbReference type="GO" id="GO:0062129">
    <property type="term" value="C:chitin-based extracellular matrix"/>
    <property type="evidence" value="ECO:0007669"/>
    <property type="project" value="TreeGrafter"/>
</dbReference>
<name>A0A6P3Y531_DINQU</name>
<evidence type="ECO:0000256" key="1">
    <source>
        <dbReference type="PROSITE-ProRule" id="PRU00497"/>
    </source>
</evidence>
<dbReference type="GeneID" id="106750277"/>
<evidence type="ECO:0000313" key="5">
    <source>
        <dbReference type="RefSeq" id="XP_014485980.1"/>
    </source>
</evidence>
<dbReference type="AlphaFoldDB" id="A0A6P3Y531"/>
<keyword evidence="1" id="KW-0193">Cuticle</keyword>
<dbReference type="Proteomes" id="UP000515204">
    <property type="component" value="Unplaced"/>
</dbReference>
<accession>A0A6P3Y531</accession>
<reference evidence="5" key="1">
    <citation type="submission" date="2025-08" db="UniProtKB">
        <authorList>
            <consortium name="RefSeq"/>
        </authorList>
    </citation>
    <scope>IDENTIFICATION</scope>
</reference>
<keyword evidence="3" id="KW-1133">Transmembrane helix</keyword>
<dbReference type="PANTHER" id="PTHR10380">
    <property type="entry name" value="CUTICLE PROTEIN"/>
    <property type="match status" value="1"/>
</dbReference>
<keyword evidence="4" id="KW-1185">Reference proteome</keyword>
<feature type="compositionally biased region" description="Basic and acidic residues" evidence="2">
    <location>
        <begin position="231"/>
        <end position="246"/>
    </location>
</feature>
<dbReference type="OrthoDB" id="6515429at2759"/>
<organism evidence="4 5">
    <name type="scientific">Dinoponera quadriceps</name>
    <name type="common">South American ant</name>
    <dbReference type="NCBI Taxonomy" id="609295"/>
    <lineage>
        <taxon>Eukaryota</taxon>
        <taxon>Metazoa</taxon>
        <taxon>Ecdysozoa</taxon>
        <taxon>Arthropoda</taxon>
        <taxon>Hexapoda</taxon>
        <taxon>Insecta</taxon>
        <taxon>Pterygota</taxon>
        <taxon>Neoptera</taxon>
        <taxon>Endopterygota</taxon>
        <taxon>Hymenoptera</taxon>
        <taxon>Apocrita</taxon>
        <taxon>Aculeata</taxon>
        <taxon>Formicoidea</taxon>
        <taxon>Formicidae</taxon>
        <taxon>Ponerinae</taxon>
        <taxon>Ponerini</taxon>
        <taxon>Dinoponera</taxon>
    </lineage>
</organism>
<keyword evidence="3" id="KW-0812">Transmembrane</keyword>
<evidence type="ECO:0000256" key="3">
    <source>
        <dbReference type="SAM" id="Phobius"/>
    </source>
</evidence>
<dbReference type="InterPro" id="IPR050468">
    <property type="entry name" value="Cuticle_Struct_Prot"/>
</dbReference>
<feature type="region of interest" description="Disordered" evidence="2">
    <location>
        <begin position="205"/>
        <end position="267"/>
    </location>
</feature>